<gene>
    <name evidence="2" type="ORF">Adt_21355</name>
</gene>
<proteinExistence type="predicted"/>
<accession>A0ABD1SZ44</accession>
<protein>
    <submittedName>
        <fullName evidence="2">Uncharacterized protein</fullName>
    </submittedName>
</protein>
<reference evidence="3" key="1">
    <citation type="submission" date="2024-07" db="EMBL/GenBank/DDBJ databases">
        <title>Two chromosome-level genome assemblies of Korean endemic species Abeliophyllum distichum and Forsythia ovata (Oleaceae).</title>
        <authorList>
            <person name="Jang H."/>
        </authorList>
    </citation>
    <scope>NUCLEOTIDE SEQUENCE [LARGE SCALE GENOMIC DNA]</scope>
</reference>
<organism evidence="2 3">
    <name type="scientific">Abeliophyllum distichum</name>
    <dbReference type="NCBI Taxonomy" id="126358"/>
    <lineage>
        <taxon>Eukaryota</taxon>
        <taxon>Viridiplantae</taxon>
        <taxon>Streptophyta</taxon>
        <taxon>Embryophyta</taxon>
        <taxon>Tracheophyta</taxon>
        <taxon>Spermatophyta</taxon>
        <taxon>Magnoliopsida</taxon>
        <taxon>eudicotyledons</taxon>
        <taxon>Gunneridae</taxon>
        <taxon>Pentapetalae</taxon>
        <taxon>asterids</taxon>
        <taxon>lamiids</taxon>
        <taxon>Lamiales</taxon>
        <taxon>Oleaceae</taxon>
        <taxon>Forsythieae</taxon>
        <taxon>Abeliophyllum</taxon>
    </lineage>
</organism>
<sequence>MAHNHLKEHVPSCPYGELYAEELQKCIDFFTSLTFVEQLTKNKANRGKAKYLSVQGSKIFSAMHYDQFCEDAQNDDPRFSMYEAQLRRIERTIVLFTANLEQRLPEIVPDDNKEVAEDKNDGGGLGDL</sequence>
<evidence type="ECO:0000256" key="1">
    <source>
        <dbReference type="SAM" id="MobiDB-lite"/>
    </source>
</evidence>
<dbReference type="Proteomes" id="UP001604336">
    <property type="component" value="Unassembled WGS sequence"/>
</dbReference>
<dbReference type="EMBL" id="JBFOLK010000006">
    <property type="protein sequence ID" value="KAL2505734.1"/>
    <property type="molecule type" value="Genomic_DNA"/>
</dbReference>
<evidence type="ECO:0000313" key="3">
    <source>
        <dbReference type="Proteomes" id="UP001604336"/>
    </source>
</evidence>
<name>A0ABD1SZ44_9LAMI</name>
<feature type="region of interest" description="Disordered" evidence="1">
    <location>
        <begin position="108"/>
        <end position="128"/>
    </location>
</feature>
<evidence type="ECO:0000313" key="2">
    <source>
        <dbReference type="EMBL" id="KAL2505734.1"/>
    </source>
</evidence>
<keyword evidence="3" id="KW-1185">Reference proteome</keyword>
<dbReference type="AlphaFoldDB" id="A0ABD1SZ44"/>
<feature type="compositionally biased region" description="Basic and acidic residues" evidence="1">
    <location>
        <begin position="110"/>
        <end position="121"/>
    </location>
</feature>
<comment type="caution">
    <text evidence="2">The sequence shown here is derived from an EMBL/GenBank/DDBJ whole genome shotgun (WGS) entry which is preliminary data.</text>
</comment>